<keyword evidence="9" id="KW-1185">Reference proteome</keyword>
<accession>A0A479ZSY5</accession>
<dbReference type="GO" id="GO:0032259">
    <property type="term" value="P:methylation"/>
    <property type="evidence" value="ECO:0007669"/>
    <property type="project" value="UniProtKB-KW"/>
</dbReference>
<keyword evidence="2 5" id="KW-0808">Transferase</keyword>
<dbReference type="SUPFAM" id="SSF53335">
    <property type="entry name" value="S-adenosyl-L-methionine-dependent methyltransferases"/>
    <property type="match status" value="1"/>
</dbReference>
<comment type="catalytic activity">
    <reaction evidence="7">
        <text>a 2'-deoxycytidine in DNA + S-adenosyl-L-methionine = a 5-methyl-2'-deoxycytidine in DNA + S-adenosyl-L-homocysteine + H(+)</text>
        <dbReference type="Rhea" id="RHEA:13681"/>
        <dbReference type="Rhea" id="RHEA-COMP:11369"/>
        <dbReference type="Rhea" id="RHEA-COMP:11370"/>
        <dbReference type="ChEBI" id="CHEBI:15378"/>
        <dbReference type="ChEBI" id="CHEBI:57856"/>
        <dbReference type="ChEBI" id="CHEBI:59789"/>
        <dbReference type="ChEBI" id="CHEBI:85452"/>
        <dbReference type="ChEBI" id="CHEBI:85454"/>
        <dbReference type="EC" id="2.1.1.37"/>
    </reaction>
</comment>
<sequence length="439" mass="49797">MLKTIKFIDLFAGIGGMRLGLEKACENSGIKNECVFTSEIKTSAIKVYQDNFKEDKIWGDITEISTQEIPDFDILLGGFPCQPFSSAGTRQGFLDTRGTLFFEIERILEDKSPFGFLLENVEGLVQHEQGRTLATIINQLEKLGYQVKYNVLNAQNFGIPQDRKRVYIVGTKNNAISLTFSKNAKPRLLDILDTGCPTLKTNFVKNLLQNYPIEQLYGKSIRDKRGGEDNIHSWDLELKGSVSLAQKELLNLLLKQRRRKIWSAKKGIHWMDGIPLTVDEIATFYPHANLAEMLDDLANKGYLKYEHPKDIQEVVNKNGNKVKKREYRYDLPKGYNIVVGKLSFPVNKILDPQDIAPTLVATDMQKLAVVDGDGIRCLTVREGLRLFGFPEDYQINLPINKAFDLLGNTVVVPIVREIAERIVIQKMLSIPNQVYILSR</sequence>
<evidence type="ECO:0000256" key="2">
    <source>
        <dbReference type="ARBA" id="ARBA00022679"/>
    </source>
</evidence>
<evidence type="ECO:0000256" key="5">
    <source>
        <dbReference type="PROSITE-ProRule" id="PRU01016"/>
    </source>
</evidence>
<protein>
    <recommendedName>
        <fullName evidence="7">Cytosine-specific methyltransferase</fullName>
        <ecNumber evidence="7">2.1.1.37</ecNumber>
    </recommendedName>
</protein>
<evidence type="ECO:0000256" key="4">
    <source>
        <dbReference type="ARBA" id="ARBA00022747"/>
    </source>
</evidence>
<dbReference type="Gene3D" id="3.40.50.150">
    <property type="entry name" value="Vaccinia Virus protein VP39"/>
    <property type="match status" value="1"/>
</dbReference>
<dbReference type="InterPro" id="IPR018117">
    <property type="entry name" value="C5_DNA_meth_AS"/>
</dbReference>
<evidence type="ECO:0000256" key="1">
    <source>
        <dbReference type="ARBA" id="ARBA00022603"/>
    </source>
</evidence>
<dbReference type="PANTHER" id="PTHR46098:SF1">
    <property type="entry name" value="TRNA (CYTOSINE(38)-C(5))-METHYLTRANSFERASE"/>
    <property type="match status" value="1"/>
</dbReference>
<evidence type="ECO:0000313" key="8">
    <source>
        <dbReference type="EMBL" id="GCL35625.1"/>
    </source>
</evidence>
<dbReference type="Proteomes" id="UP000300142">
    <property type="component" value="Unassembled WGS sequence"/>
</dbReference>
<dbReference type="PROSITE" id="PS51679">
    <property type="entry name" value="SAM_MT_C5"/>
    <property type="match status" value="1"/>
</dbReference>
<dbReference type="PROSITE" id="PS00094">
    <property type="entry name" value="C5_MTASE_1"/>
    <property type="match status" value="1"/>
</dbReference>
<dbReference type="AlphaFoldDB" id="A0A479ZSY5"/>
<dbReference type="PRINTS" id="PR00105">
    <property type="entry name" value="C5METTRFRASE"/>
</dbReference>
<dbReference type="InterPro" id="IPR029063">
    <property type="entry name" value="SAM-dependent_MTases_sf"/>
</dbReference>
<evidence type="ECO:0000256" key="3">
    <source>
        <dbReference type="ARBA" id="ARBA00022691"/>
    </source>
</evidence>
<keyword evidence="4" id="KW-0680">Restriction system</keyword>
<dbReference type="GO" id="GO:0003886">
    <property type="term" value="F:DNA (cytosine-5-)-methyltransferase activity"/>
    <property type="evidence" value="ECO:0007669"/>
    <property type="project" value="UniProtKB-EC"/>
</dbReference>
<organism evidence="8 9">
    <name type="scientific">Sphaerospermopsis reniformis</name>
    <dbReference type="NCBI Taxonomy" id="531300"/>
    <lineage>
        <taxon>Bacteria</taxon>
        <taxon>Bacillati</taxon>
        <taxon>Cyanobacteriota</taxon>
        <taxon>Cyanophyceae</taxon>
        <taxon>Nostocales</taxon>
        <taxon>Aphanizomenonaceae</taxon>
        <taxon>Sphaerospermopsis</taxon>
    </lineage>
</organism>
<name>A0A479ZSY5_9CYAN</name>
<dbReference type="PANTHER" id="PTHR46098">
    <property type="entry name" value="TRNA (CYTOSINE(38)-C(5))-METHYLTRANSFERASE"/>
    <property type="match status" value="1"/>
</dbReference>
<dbReference type="EC" id="2.1.1.37" evidence="7"/>
<feature type="active site" evidence="5">
    <location>
        <position position="81"/>
    </location>
</feature>
<dbReference type="CDD" id="cd00315">
    <property type="entry name" value="Cyt_C5_DNA_methylase"/>
    <property type="match status" value="1"/>
</dbReference>
<keyword evidence="1 5" id="KW-0489">Methyltransferase</keyword>
<dbReference type="RefSeq" id="WP_137666409.1">
    <property type="nucleotide sequence ID" value="NZ_BJCE01000014.1"/>
</dbReference>
<gene>
    <name evidence="8" type="ORF">SR1949_07220</name>
</gene>
<dbReference type="GO" id="GO:0009307">
    <property type="term" value="P:DNA restriction-modification system"/>
    <property type="evidence" value="ECO:0007669"/>
    <property type="project" value="UniProtKB-KW"/>
</dbReference>
<dbReference type="NCBIfam" id="TIGR00675">
    <property type="entry name" value="dcm"/>
    <property type="match status" value="1"/>
</dbReference>
<keyword evidence="3 5" id="KW-0949">S-adenosyl-L-methionine</keyword>
<comment type="caution">
    <text evidence="8">The sequence shown here is derived from an EMBL/GenBank/DDBJ whole genome shotgun (WGS) entry which is preliminary data.</text>
</comment>
<dbReference type="Pfam" id="PF00145">
    <property type="entry name" value="DNA_methylase"/>
    <property type="match status" value="1"/>
</dbReference>
<comment type="similarity">
    <text evidence="5 6">Belongs to the class I-like SAM-binding methyltransferase superfamily. C5-methyltransferase family.</text>
</comment>
<evidence type="ECO:0000256" key="6">
    <source>
        <dbReference type="RuleBase" id="RU000416"/>
    </source>
</evidence>
<dbReference type="EMBL" id="BJCE01000014">
    <property type="protein sequence ID" value="GCL35625.1"/>
    <property type="molecule type" value="Genomic_DNA"/>
</dbReference>
<evidence type="ECO:0000313" key="9">
    <source>
        <dbReference type="Proteomes" id="UP000300142"/>
    </source>
</evidence>
<dbReference type="Gene3D" id="3.90.120.10">
    <property type="entry name" value="DNA Methylase, subunit A, domain 2"/>
    <property type="match status" value="1"/>
</dbReference>
<reference evidence="9" key="1">
    <citation type="submission" date="2019-02" db="EMBL/GenBank/DDBJ databases">
        <title>Draft genome sequence of Sphaerospermopsis reniformis NIES-1949.</title>
        <authorList>
            <person name="Yamaguchi H."/>
            <person name="Suzuki S."/>
            <person name="Kawachi M."/>
        </authorList>
    </citation>
    <scope>NUCLEOTIDE SEQUENCE [LARGE SCALE GENOMIC DNA]</scope>
    <source>
        <strain evidence="9">NIES-1949</strain>
    </source>
</reference>
<dbReference type="InterPro" id="IPR050750">
    <property type="entry name" value="C5-MTase"/>
</dbReference>
<dbReference type="InterPro" id="IPR001525">
    <property type="entry name" value="C5_MeTfrase"/>
</dbReference>
<proteinExistence type="inferred from homology"/>
<evidence type="ECO:0000256" key="7">
    <source>
        <dbReference type="RuleBase" id="RU000417"/>
    </source>
</evidence>